<evidence type="ECO:0000256" key="1">
    <source>
        <dbReference type="SAM" id="MobiDB-lite"/>
    </source>
</evidence>
<dbReference type="Proteomes" id="UP000028027">
    <property type="component" value="Unassembled WGS sequence"/>
</dbReference>
<keyword evidence="3" id="KW-1185">Reference proteome</keyword>
<evidence type="ECO:0000313" key="2">
    <source>
        <dbReference type="EMBL" id="KER05841.1"/>
    </source>
</evidence>
<proteinExistence type="predicted"/>
<name>A0A081S4I8_9ARCH</name>
<organism evidence="2 3">
    <name type="scientific">Marine Group I thaumarchaeote SCGC AAA799-E16</name>
    <dbReference type="NCBI Taxonomy" id="1502292"/>
    <lineage>
        <taxon>Archaea</taxon>
        <taxon>Nitrososphaerota</taxon>
        <taxon>Marine Group I</taxon>
    </lineage>
</organism>
<feature type="region of interest" description="Disordered" evidence="1">
    <location>
        <begin position="1"/>
        <end position="20"/>
    </location>
</feature>
<reference evidence="2 3" key="1">
    <citation type="submission" date="2014-06" db="EMBL/GenBank/DDBJ databases">
        <authorList>
            <person name="Ngugi D.K."/>
            <person name="Blom J."/>
            <person name="Alam I."/>
            <person name="Rashid M."/>
            <person name="Ba Alawi W."/>
            <person name="Zhang G."/>
            <person name="Hikmawan T."/>
            <person name="Guan Y."/>
            <person name="Antunes A."/>
            <person name="Siam R."/>
            <person name="Eldorry H."/>
            <person name="Bajic V."/>
            <person name="Stingl U."/>
        </authorList>
    </citation>
    <scope>NUCLEOTIDE SEQUENCE [LARGE SCALE GENOMIC DNA]</scope>
    <source>
        <strain evidence="2">SCGC AAA799-E16</strain>
    </source>
</reference>
<protein>
    <submittedName>
        <fullName evidence="2">Uncharacterized protein</fullName>
    </submittedName>
</protein>
<dbReference type="AlphaFoldDB" id="A0A081S4I8"/>
<accession>A0A081S4I8</accession>
<comment type="caution">
    <text evidence="2">The sequence shown here is derived from an EMBL/GenBank/DDBJ whole genome shotgun (WGS) entry which is preliminary data.</text>
</comment>
<sequence>MALKLKKGSNSCNSNPKPAACERNKNEIENDKAKIEIISRWFSFKSNCPIEIRVELEFNNFQHKSRLITLYEELKSS</sequence>
<dbReference type="EMBL" id="JNVL01000025">
    <property type="protein sequence ID" value="KER05841.1"/>
    <property type="molecule type" value="Genomic_DNA"/>
</dbReference>
<evidence type="ECO:0000313" key="3">
    <source>
        <dbReference type="Proteomes" id="UP000028027"/>
    </source>
</evidence>
<gene>
    <name evidence="2" type="ORF">AAA799E16_01466</name>
</gene>